<evidence type="ECO:0000256" key="3">
    <source>
        <dbReference type="ARBA" id="ARBA00022475"/>
    </source>
</evidence>
<evidence type="ECO:0000256" key="1">
    <source>
        <dbReference type="ARBA" id="ARBA00004429"/>
    </source>
</evidence>
<protein>
    <submittedName>
        <fullName evidence="11">TRAP-type C4-dicarboxylate transport system permease small subunit</fullName>
    </submittedName>
</protein>
<evidence type="ECO:0000313" key="12">
    <source>
        <dbReference type="Proteomes" id="UP000317573"/>
    </source>
</evidence>
<evidence type="ECO:0000259" key="10">
    <source>
        <dbReference type="Pfam" id="PF04290"/>
    </source>
</evidence>
<dbReference type="EMBL" id="VLJT01000056">
    <property type="protein sequence ID" value="TWH09453.1"/>
    <property type="molecule type" value="Genomic_DNA"/>
</dbReference>
<dbReference type="InterPro" id="IPR055348">
    <property type="entry name" value="DctQ"/>
</dbReference>
<dbReference type="AlphaFoldDB" id="A0A562DIR1"/>
<name>A0A562DIR1_RHORH</name>
<organism evidence="11 12">
    <name type="scientific">Rhodococcus rhodochrous J45</name>
    <dbReference type="NCBI Taxonomy" id="935266"/>
    <lineage>
        <taxon>Bacteria</taxon>
        <taxon>Bacillati</taxon>
        <taxon>Actinomycetota</taxon>
        <taxon>Actinomycetes</taxon>
        <taxon>Mycobacteriales</taxon>
        <taxon>Nocardiaceae</taxon>
        <taxon>Rhodococcus</taxon>
    </lineage>
</organism>
<keyword evidence="7 9" id="KW-0472">Membrane</keyword>
<feature type="domain" description="Tripartite ATP-independent periplasmic transporters DctQ component" evidence="10">
    <location>
        <begin position="46"/>
        <end position="175"/>
    </location>
</feature>
<feature type="transmembrane region" description="Helical" evidence="9">
    <location>
        <begin position="110"/>
        <end position="131"/>
    </location>
</feature>
<feature type="transmembrane region" description="Helical" evidence="9">
    <location>
        <begin position="33"/>
        <end position="56"/>
    </location>
</feature>
<comment type="similarity">
    <text evidence="8">Belongs to the TRAP transporter small permease family.</text>
</comment>
<dbReference type="PANTHER" id="PTHR35011">
    <property type="entry name" value="2,3-DIKETO-L-GULONATE TRAP TRANSPORTER SMALL PERMEASE PROTEIN YIAM"/>
    <property type="match status" value="1"/>
</dbReference>
<sequence>MPVSMALPVPAPGDDKGPGWLRGLDRGLRLIEWVFEAVAIAALAIMALFTTVNVIARYFFTAPIPGSLNIVLLYMMPPLVFLGLGRVQATNAHISATLFVDRLGMRGQRICRIVVSVVILVTVVLMTWGAFHELLEAWGKTLGGSPELPIGPSWIFVALGLAAISLRALWQLAHLLVVPGELAPHKDLEVPDEEESDR</sequence>
<dbReference type="Pfam" id="PF04290">
    <property type="entry name" value="DctQ"/>
    <property type="match status" value="1"/>
</dbReference>
<keyword evidence="6 9" id="KW-1133">Transmembrane helix</keyword>
<dbReference type="GO" id="GO:0005886">
    <property type="term" value="C:plasma membrane"/>
    <property type="evidence" value="ECO:0007669"/>
    <property type="project" value="UniProtKB-SubCell"/>
</dbReference>
<evidence type="ECO:0000256" key="2">
    <source>
        <dbReference type="ARBA" id="ARBA00022448"/>
    </source>
</evidence>
<dbReference type="GO" id="GO:0022857">
    <property type="term" value="F:transmembrane transporter activity"/>
    <property type="evidence" value="ECO:0007669"/>
    <property type="project" value="TreeGrafter"/>
</dbReference>
<dbReference type="Proteomes" id="UP000317573">
    <property type="component" value="Unassembled WGS sequence"/>
</dbReference>
<feature type="transmembrane region" description="Helical" evidence="9">
    <location>
        <begin position="151"/>
        <end position="170"/>
    </location>
</feature>
<comment type="subcellular location">
    <subcellularLocation>
        <location evidence="1">Cell inner membrane</location>
        <topology evidence="1">Multi-pass membrane protein</topology>
    </subcellularLocation>
</comment>
<keyword evidence="4" id="KW-0997">Cell inner membrane</keyword>
<evidence type="ECO:0000256" key="5">
    <source>
        <dbReference type="ARBA" id="ARBA00022692"/>
    </source>
</evidence>
<dbReference type="PANTHER" id="PTHR35011:SF2">
    <property type="entry name" value="2,3-DIKETO-L-GULONATE TRAP TRANSPORTER SMALL PERMEASE PROTEIN YIAM"/>
    <property type="match status" value="1"/>
</dbReference>
<evidence type="ECO:0000313" key="11">
    <source>
        <dbReference type="EMBL" id="TWH09453.1"/>
    </source>
</evidence>
<evidence type="ECO:0000256" key="4">
    <source>
        <dbReference type="ARBA" id="ARBA00022519"/>
    </source>
</evidence>
<proteinExistence type="inferred from homology"/>
<dbReference type="GO" id="GO:0015740">
    <property type="term" value="P:C4-dicarboxylate transport"/>
    <property type="evidence" value="ECO:0007669"/>
    <property type="project" value="TreeGrafter"/>
</dbReference>
<evidence type="ECO:0000256" key="6">
    <source>
        <dbReference type="ARBA" id="ARBA00022989"/>
    </source>
</evidence>
<dbReference type="InterPro" id="IPR007387">
    <property type="entry name" value="TRAP_DctQ"/>
</dbReference>
<feature type="transmembrane region" description="Helical" evidence="9">
    <location>
        <begin position="68"/>
        <end position="89"/>
    </location>
</feature>
<accession>A0A562DIR1</accession>
<comment type="caution">
    <text evidence="11">The sequence shown here is derived from an EMBL/GenBank/DDBJ whole genome shotgun (WGS) entry which is preliminary data.</text>
</comment>
<keyword evidence="5 9" id="KW-0812">Transmembrane</keyword>
<evidence type="ECO:0000256" key="9">
    <source>
        <dbReference type="SAM" id="Phobius"/>
    </source>
</evidence>
<gene>
    <name evidence="11" type="ORF">L618_005500000070</name>
</gene>
<keyword evidence="3" id="KW-1003">Cell membrane</keyword>
<reference evidence="11 12" key="1">
    <citation type="submission" date="2019-07" db="EMBL/GenBank/DDBJ databases">
        <title>Genome sequencing of lignin-degrading bacterial isolates.</title>
        <authorList>
            <person name="Gladden J."/>
        </authorList>
    </citation>
    <scope>NUCLEOTIDE SEQUENCE [LARGE SCALE GENOMIC DNA]</scope>
    <source>
        <strain evidence="11 12">J45</strain>
    </source>
</reference>
<evidence type="ECO:0000256" key="7">
    <source>
        <dbReference type="ARBA" id="ARBA00023136"/>
    </source>
</evidence>
<keyword evidence="2" id="KW-0813">Transport</keyword>
<evidence type="ECO:0000256" key="8">
    <source>
        <dbReference type="ARBA" id="ARBA00038436"/>
    </source>
</evidence>